<reference evidence="1 2" key="1">
    <citation type="journal article" date="2022" name="Hortic Res">
        <title>A haplotype resolved chromosomal level avocado genome allows analysis of novel avocado genes.</title>
        <authorList>
            <person name="Nath O."/>
            <person name="Fletcher S.J."/>
            <person name="Hayward A."/>
            <person name="Shaw L.M."/>
            <person name="Masouleh A.K."/>
            <person name="Furtado A."/>
            <person name="Henry R.J."/>
            <person name="Mitter N."/>
        </authorList>
    </citation>
    <scope>NUCLEOTIDE SEQUENCE [LARGE SCALE GENOMIC DNA]</scope>
    <source>
        <strain evidence="2">cv. Hass</strain>
    </source>
</reference>
<organism evidence="1 2">
    <name type="scientific">Persea americana</name>
    <name type="common">Avocado</name>
    <dbReference type="NCBI Taxonomy" id="3435"/>
    <lineage>
        <taxon>Eukaryota</taxon>
        <taxon>Viridiplantae</taxon>
        <taxon>Streptophyta</taxon>
        <taxon>Embryophyta</taxon>
        <taxon>Tracheophyta</taxon>
        <taxon>Spermatophyta</taxon>
        <taxon>Magnoliopsida</taxon>
        <taxon>Magnoliidae</taxon>
        <taxon>Laurales</taxon>
        <taxon>Lauraceae</taxon>
        <taxon>Persea</taxon>
    </lineage>
</organism>
<dbReference type="Proteomes" id="UP001234297">
    <property type="component" value="Chromosome 5"/>
</dbReference>
<name>A0ACC2M1C4_PERAE</name>
<evidence type="ECO:0000313" key="1">
    <source>
        <dbReference type="EMBL" id="KAJ8639552.1"/>
    </source>
</evidence>
<accession>A0ACC2M1C4</accession>
<comment type="caution">
    <text evidence="1">The sequence shown here is derived from an EMBL/GenBank/DDBJ whole genome shotgun (WGS) entry which is preliminary data.</text>
</comment>
<protein>
    <submittedName>
        <fullName evidence="1">Uncharacterized protein</fullName>
    </submittedName>
</protein>
<proteinExistence type="predicted"/>
<evidence type="ECO:0000313" key="2">
    <source>
        <dbReference type="Proteomes" id="UP001234297"/>
    </source>
</evidence>
<sequence>MLFVCHGYMVIMYDHTLQLNDAIKDTVYNWALVFIEWKCLKLFSVPMVYGVSAFCGIWMHFVREGSKMASWNSITLEITYQVVGWSAFLCWAICFYPQLILNYRRKSVVGLNFDFVVLNWTKQLAYLIYNVTLFFSPVVQRQYHEKYGYGTMIPVAANDVAFSLHSLLIMALVAFQILIYERGSQKVSKTCITITSIVWVVAVVCTIIAWPSNSWLWLISVFNIIQVSMTTIKYTPQAFMNYMRKSTEGFSIFFVLLDLLGGLTNLAQMLVESIDQGTFVNLYSDIGKTLLSSIVAFFGLLFIAQHYVLYPSMSVGKYSKAGAENTEPLMKPSSESGQNENV</sequence>
<keyword evidence="2" id="KW-1185">Reference proteome</keyword>
<gene>
    <name evidence="1" type="ORF">MRB53_016246</name>
</gene>
<dbReference type="EMBL" id="CM056813">
    <property type="protein sequence ID" value="KAJ8639552.1"/>
    <property type="molecule type" value="Genomic_DNA"/>
</dbReference>